<dbReference type="InterPro" id="IPR011058">
    <property type="entry name" value="Cyanovirin-N"/>
</dbReference>
<sequence length="266" mass="29442">MFLFLLLSILCPVNAASNGLKKCSQPTLTQGQYLHLLCGPSSPSLNLNDCYANGQSQDKLEYKPHGNAFADACHQCTLPNNDYTIRCDCRHDGSRRMKEANLSEHVQYEQGNLTCLPPVVVQSYTPIDSIPETTLRKRVYGRSETAVSLTLTVARTATAIAKSGLYSHEARGSLENLAANADAIWKGTPGLWVSDVVELIQGPFYAKCTNIALQENSFLVARCIKSNSNDRLLTRLDLNDCFEIEPYAEMKPASRYVSIHHLCIIL</sequence>
<dbReference type="Proteomes" id="UP000326198">
    <property type="component" value="Unassembled WGS sequence"/>
</dbReference>
<dbReference type="SUPFAM" id="SSF51322">
    <property type="entry name" value="Cyanovirin-N"/>
    <property type="match status" value="2"/>
</dbReference>
<dbReference type="AlphaFoldDB" id="A0A5N7BE47"/>
<proteinExistence type="predicted"/>
<protein>
    <recommendedName>
        <fullName evidence="2">Cyanovirin-N domain-containing protein</fullName>
    </recommendedName>
</protein>
<dbReference type="EMBL" id="ML736188">
    <property type="protein sequence ID" value="KAE8379887.1"/>
    <property type="molecule type" value="Genomic_DNA"/>
</dbReference>
<evidence type="ECO:0000313" key="4">
    <source>
        <dbReference type="Proteomes" id="UP000326198"/>
    </source>
</evidence>
<dbReference type="Pfam" id="PF08881">
    <property type="entry name" value="CVNH"/>
    <property type="match status" value="1"/>
</dbReference>
<feature type="chain" id="PRO_5024810346" description="Cyanovirin-N domain-containing protein" evidence="1">
    <location>
        <begin position="16"/>
        <end position="266"/>
    </location>
</feature>
<evidence type="ECO:0000256" key="1">
    <source>
        <dbReference type="SAM" id="SignalP"/>
    </source>
</evidence>
<dbReference type="Gene3D" id="2.30.60.10">
    <property type="entry name" value="Cyanovirin-N"/>
    <property type="match status" value="1"/>
</dbReference>
<organism evidence="3 4">
    <name type="scientific">Aspergillus bertholletiae</name>
    <dbReference type="NCBI Taxonomy" id="1226010"/>
    <lineage>
        <taxon>Eukaryota</taxon>
        <taxon>Fungi</taxon>
        <taxon>Dikarya</taxon>
        <taxon>Ascomycota</taxon>
        <taxon>Pezizomycotina</taxon>
        <taxon>Eurotiomycetes</taxon>
        <taxon>Eurotiomycetidae</taxon>
        <taxon>Eurotiales</taxon>
        <taxon>Aspergillaceae</taxon>
        <taxon>Aspergillus</taxon>
        <taxon>Aspergillus subgen. Circumdati</taxon>
    </lineage>
</organism>
<evidence type="ECO:0000313" key="3">
    <source>
        <dbReference type="EMBL" id="KAE8379887.1"/>
    </source>
</evidence>
<feature type="domain" description="Cyanovirin-N" evidence="2">
    <location>
        <begin position="43"/>
        <end position="114"/>
    </location>
</feature>
<keyword evidence="1" id="KW-0732">Signal</keyword>
<evidence type="ECO:0000259" key="2">
    <source>
        <dbReference type="Pfam" id="PF08881"/>
    </source>
</evidence>
<keyword evidence="4" id="KW-1185">Reference proteome</keyword>
<accession>A0A5N7BE47</accession>
<dbReference type="InterPro" id="IPR036673">
    <property type="entry name" value="Cyanovirin-N_sf"/>
</dbReference>
<gene>
    <name evidence="3" type="ORF">BDV26DRAFT_152936</name>
</gene>
<name>A0A5N7BE47_9EURO</name>
<reference evidence="3 4" key="1">
    <citation type="submission" date="2019-04" db="EMBL/GenBank/DDBJ databases">
        <title>Friends and foes A comparative genomics studyof 23 Aspergillus species from section Flavi.</title>
        <authorList>
            <consortium name="DOE Joint Genome Institute"/>
            <person name="Kjaerbolling I."/>
            <person name="Vesth T."/>
            <person name="Frisvad J.C."/>
            <person name="Nybo J.L."/>
            <person name="Theobald S."/>
            <person name="Kildgaard S."/>
            <person name="Isbrandt T."/>
            <person name="Kuo A."/>
            <person name="Sato A."/>
            <person name="Lyhne E.K."/>
            <person name="Kogle M.E."/>
            <person name="Wiebenga A."/>
            <person name="Kun R.S."/>
            <person name="Lubbers R.J."/>
            <person name="Makela M.R."/>
            <person name="Barry K."/>
            <person name="Chovatia M."/>
            <person name="Clum A."/>
            <person name="Daum C."/>
            <person name="Haridas S."/>
            <person name="He G."/>
            <person name="LaButti K."/>
            <person name="Lipzen A."/>
            <person name="Mondo S."/>
            <person name="Riley R."/>
            <person name="Salamov A."/>
            <person name="Simmons B.A."/>
            <person name="Magnuson J.K."/>
            <person name="Henrissat B."/>
            <person name="Mortensen U.H."/>
            <person name="Larsen T.O."/>
            <person name="Devries R.P."/>
            <person name="Grigoriev I.V."/>
            <person name="Machida M."/>
            <person name="Baker S.E."/>
            <person name="Andersen M.R."/>
        </authorList>
    </citation>
    <scope>NUCLEOTIDE SEQUENCE [LARGE SCALE GENOMIC DNA]</scope>
    <source>
        <strain evidence="3 4">IBT 29228</strain>
    </source>
</reference>
<feature type="signal peptide" evidence="1">
    <location>
        <begin position="1"/>
        <end position="15"/>
    </location>
</feature>